<dbReference type="AlphaFoldDB" id="A0A1H2DQ03"/>
<feature type="binding site" evidence="4 6">
    <location>
        <position position="119"/>
    </location>
    <ligand>
        <name>substrate</name>
    </ligand>
</feature>
<dbReference type="Proteomes" id="UP000199608">
    <property type="component" value="Unassembled WGS sequence"/>
</dbReference>
<dbReference type="FunFam" id="3.40.50.720:FF:000018">
    <property type="entry name" value="Malate dehydrogenase"/>
    <property type="match status" value="1"/>
</dbReference>
<keyword evidence="3 4" id="KW-0520">NAD</keyword>
<dbReference type="SUPFAM" id="SSF56327">
    <property type="entry name" value="LDH C-terminal domain-like"/>
    <property type="match status" value="1"/>
</dbReference>
<dbReference type="NCBIfam" id="TIGR01763">
    <property type="entry name" value="MalateDH_bact"/>
    <property type="match status" value="1"/>
</dbReference>
<dbReference type="GO" id="GO:0006089">
    <property type="term" value="P:lactate metabolic process"/>
    <property type="evidence" value="ECO:0007669"/>
    <property type="project" value="TreeGrafter"/>
</dbReference>
<dbReference type="InterPro" id="IPR001557">
    <property type="entry name" value="L-lactate/malate_DH"/>
</dbReference>
<dbReference type="Pfam" id="PF00056">
    <property type="entry name" value="Ldh_1_N"/>
    <property type="match status" value="1"/>
</dbReference>
<comment type="catalytic activity">
    <reaction evidence="4">
        <text>(S)-malate + NAD(+) = oxaloacetate + NADH + H(+)</text>
        <dbReference type="Rhea" id="RHEA:21432"/>
        <dbReference type="ChEBI" id="CHEBI:15378"/>
        <dbReference type="ChEBI" id="CHEBI:15589"/>
        <dbReference type="ChEBI" id="CHEBI:16452"/>
        <dbReference type="ChEBI" id="CHEBI:57540"/>
        <dbReference type="ChEBI" id="CHEBI:57945"/>
        <dbReference type="EC" id="1.1.1.37"/>
    </reaction>
</comment>
<dbReference type="FunFam" id="3.90.110.10:FF:000004">
    <property type="entry name" value="Malate dehydrogenase"/>
    <property type="match status" value="1"/>
</dbReference>
<dbReference type="Gene3D" id="3.90.110.10">
    <property type="entry name" value="Lactate dehydrogenase/glycoside hydrolase, family 4, C-terminal"/>
    <property type="match status" value="1"/>
</dbReference>
<dbReference type="HAMAP" id="MF_00487">
    <property type="entry name" value="Malate_dehydrog_3"/>
    <property type="match status" value="1"/>
</dbReference>
<comment type="function">
    <text evidence="4">Catalyzes the reversible oxidation of malate to oxaloacetate.</text>
</comment>
<dbReference type="RefSeq" id="WP_092230014.1">
    <property type="nucleotide sequence ID" value="NZ_FNLL01000001.1"/>
</dbReference>
<feature type="domain" description="Lactate/malate dehydrogenase C-terminal" evidence="9">
    <location>
        <begin position="146"/>
        <end position="306"/>
    </location>
</feature>
<feature type="binding site" evidence="4 7">
    <location>
        <position position="32"/>
    </location>
    <ligand>
        <name>NAD(+)</name>
        <dbReference type="ChEBI" id="CHEBI:57540"/>
    </ligand>
</feature>
<evidence type="ECO:0000256" key="3">
    <source>
        <dbReference type="ARBA" id="ARBA00023027"/>
    </source>
</evidence>
<dbReference type="GO" id="GO:0006099">
    <property type="term" value="P:tricarboxylic acid cycle"/>
    <property type="evidence" value="ECO:0007669"/>
    <property type="project" value="UniProtKB-UniRule"/>
</dbReference>
<evidence type="ECO:0000259" key="9">
    <source>
        <dbReference type="Pfam" id="PF02866"/>
    </source>
</evidence>
<name>A0A1H2DQ03_9BACT</name>
<evidence type="ECO:0000313" key="11">
    <source>
        <dbReference type="Proteomes" id="UP000199608"/>
    </source>
</evidence>
<dbReference type="SUPFAM" id="SSF51735">
    <property type="entry name" value="NAD(P)-binding Rossmann-fold domains"/>
    <property type="match status" value="1"/>
</dbReference>
<accession>A0A1H2DQ03</accession>
<feature type="binding site" evidence="4 7">
    <location>
        <position position="94"/>
    </location>
    <ligand>
        <name>NAD(+)</name>
        <dbReference type="ChEBI" id="CHEBI:57540"/>
    </ligand>
</feature>
<dbReference type="InterPro" id="IPR022383">
    <property type="entry name" value="Lactate/malate_DH_C"/>
</dbReference>
<dbReference type="InterPro" id="IPR011275">
    <property type="entry name" value="Malate_DH_type3"/>
</dbReference>
<evidence type="ECO:0000256" key="1">
    <source>
        <dbReference type="ARBA" id="ARBA00022532"/>
    </source>
</evidence>
<dbReference type="PRINTS" id="PR00086">
    <property type="entry name" value="LLDHDRGNASE"/>
</dbReference>
<dbReference type="InterPro" id="IPR015955">
    <property type="entry name" value="Lactate_DH/Glyco_Ohase_4_C"/>
</dbReference>
<feature type="binding site" evidence="4 7">
    <location>
        <begin position="117"/>
        <end position="119"/>
    </location>
    <ligand>
        <name>NAD(+)</name>
        <dbReference type="ChEBI" id="CHEBI:57540"/>
    </ligand>
</feature>
<feature type="domain" description="Lactate/malate dehydrogenase N-terminal" evidence="8">
    <location>
        <begin position="3"/>
        <end position="141"/>
    </location>
</feature>
<dbReference type="InterPro" id="IPR036291">
    <property type="entry name" value="NAD(P)-bd_dom_sf"/>
</dbReference>
<gene>
    <name evidence="4" type="primary">mdh</name>
    <name evidence="10" type="ORF">SAMN04487931_101467</name>
</gene>
<evidence type="ECO:0000256" key="7">
    <source>
        <dbReference type="PIRSR" id="PIRSR000102-3"/>
    </source>
</evidence>
<organism evidence="10 11">
    <name type="scientific">Desulfobacula phenolica</name>
    <dbReference type="NCBI Taxonomy" id="90732"/>
    <lineage>
        <taxon>Bacteria</taxon>
        <taxon>Pseudomonadati</taxon>
        <taxon>Thermodesulfobacteriota</taxon>
        <taxon>Desulfobacteria</taxon>
        <taxon>Desulfobacterales</taxon>
        <taxon>Desulfobacteraceae</taxon>
        <taxon>Desulfobacula</taxon>
    </lineage>
</organism>
<dbReference type="CDD" id="cd01339">
    <property type="entry name" value="LDH-like_MDH"/>
    <property type="match status" value="1"/>
</dbReference>
<dbReference type="NCBIfam" id="NF004863">
    <property type="entry name" value="PRK06223.1"/>
    <property type="match status" value="1"/>
</dbReference>
<evidence type="ECO:0000256" key="2">
    <source>
        <dbReference type="ARBA" id="ARBA00023002"/>
    </source>
</evidence>
<keyword evidence="1 4" id="KW-0816">Tricarboxylic acid cycle</keyword>
<dbReference type="EMBL" id="FNLL01000001">
    <property type="protein sequence ID" value="SDT84972.1"/>
    <property type="molecule type" value="Genomic_DNA"/>
</dbReference>
<feature type="binding site" evidence="4 7">
    <location>
        <begin position="8"/>
        <end position="13"/>
    </location>
    <ligand>
        <name>NAD(+)</name>
        <dbReference type="ChEBI" id="CHEBI:57540"/>
    </ligand>
</feature>
<dbReference type="GO" id="GO:0004459">
    <property type="term" value="F:L-lactate dehydrogenase (NAD+) activity"/>
    <property type="evidence" value="ECO:0007669"/>
    <property type="project" value="TreeGrafter"/>
</dbReference>
<dbReference type="GO" id="GO:0030060">
    <property type="term" value="F:L-malate dehydrogenase (NAD+) activity"/>
    <property type="evidence" value="ECO:0007669"/>
    <property type="project" value="UniProtKB-UniRule"/>
</dbReference>
<feature type="binding site" evidence="4 6">
    <location>
        <position position="81"/>
    </location>
    <ligand>
        <name>substrate</name>
    </ligand>
</feature>
<evidence type="ECO:0000313" key="10">
    <source>
        <dbReference type="EMBL" id="SDT84972.1"/>
    </source>
</evidence>
<evidence type="ECO:0000256" key="5">
    <source>
        <dbReference type="PIRSR" id="PIRSR000102-1"/>
    </source>
</evidence>
<comment type="similarity">
    <text evidence="4">Belongs to the LDH/MDH superfamily. MDH type 3 family.</text>
</comment>
<dbReference type="InterPro" id="IPR001236">
    <property type="entry name" value="Lactate/malate_DH_N"/>
</dbReference>
<sequence>MHKVSIIGAGHVGATAVYYIAEKNLADIVMVDVVEGLPQAKALDYLHAAPMRKYSVHISGTNDYKDIIDSDVVVITAGIPRKPGMDRMDLMKINVGIAKKASLAIAEYAPNAIVIVVSNPLDIIAMVTLQESGFALKKVIGMAGVLDSTRFRYFIAQELNVWPGDVMAMVLGGHGDSMVPLSRYTRVNGIPVSELMDQATIDQLIDRTRTGGGEIVSLLKKGSAFYAPGASVAKMVEAIVKDEKRVLPVSAYLRGEYGYYDVFLGVPVLLGRNGIEKIIQLDLTPDEKQALDQSALGVKKGVETLRSFYRPGLGSDSSK</sequence>
<dbReference type="Gene3D" id="3.40.50.720">
    <property type="entry name" value="NAD(P)-binding Rossmann-like Domain"/>
    <property type="match status" value="1"/>
</dbReference>
<feature type="binding site" evidence="4 6">
    <location>
        <position position="150"/>
    </location>
    <ligand>
        <name>substrate</name>
    </ligand>
</feature>
<feature type="binding site" evidence="4 6">
    <location>
        <position position="87"/>
    </location>
    <ligand>
        <name>substrate</name>
    </ligand>
</feature>
<dbReference type="EC" id="1.1.1.37" evidence="4"/>
<dbReference type="PANTHER" id="PTHR43128:SF16">
    <property type="entry name" value="L-LACTATE DEHYDROGENASE"/>
    <property type="match status" value="1"/>
</dbReference>
<feature type="active site" description="Proton acceptor" evidence="4 5">
    <location>
        <position position="174"/>
    </location>
</feature>
<keyword evidence="11" id="KW-1185">Reference proteome</keyword>
<evidence type="ECO:0000256" key="6">
    <source>
        <dbReference type="PIRSR" id="PIRSR000102-2"/>
    </source>
</evidence>
<dbReference type="Pfam" id="PF02866">
    <property type="entry name" value="Ldh_1_C"/>
    <property type="match status" value="1"/>
</dbReference>
<dbReference type="PIRSF" id="PIRSF000102">
    <property type="entry name" value="Lac_mal_DH"/>
    <property type="match status" value="1"/>
</dbReference>
<dbReference type="PANTHER" id="PTHR43128">
    <property type="entry name" value="L-2-HYDROXYCARBOXYLATE DEHYDROGENASE (NAD(P)(+))"/>
    <property type="match status" value="1"/>
</dbReference>
<evidence type="ECO:0000259" key="8">
    <source>
        <dbReference type="Pfam" id="PF00056"/>
    </source>
</evidence>
<proteinExistence type="inferred from homology"/>
<protein>
    <recommendedName>
        <fullName evidence="4">Malate dehydrogenase</fullName>
        <ecNumber evidence="4">1.1.1.37</ecNumber>
    </recommendedName>
</protein>
<reference evidence="11" key="1">
    <citation type="submission" date="2016-10" db="EMBL/GenBank/DDBJ databases">
        <authorList>
            <person name="Varghese N."/>
            <person name="Submissions S."/>
        </authorList>
    </citation>
    <scope>NUCLEOTIDE SEQUENCE [LARGE SCALE GENOMIC DNA]</scope>
    <source>
        <strain evidence="11">DSM 3384</strain>
    </source>
</reference>
<keyword evidence="2 4" id="KW-0560">Oxidoreductase</keyword>
<evidence type="ECO:0000256" key="4">
    <source>
        <dbReference type="HAMAP-Rule" id="MF_00487"/>
    </source>
</evidence>